<dbReference type="AlphaFoldDB" id="A0A562URW1"/>
<comment type="caution">
    <text evidence="2">The sequence shown here is derived from an EMBL/GenBank/DDBJ whole genome shotgun (WGS) entry which is preliminary data.</text>
</comment>
<dbReference type="Gene3D" id="1.20.1260.20">
    <property type="entry name" value="PPE superfamily"/>
    <property type="match status" value="1"/>
</dbReference>
<dbReference type="EMBL" id="VLLL01000008">
    <property type="protein sequence ID" value="TWJ08356.1"/>
    <property type="molecule type" value="Genomic_DNA"/>
</dbReference>
<dbReference type="OrthoDB" id="5185161at2"/>
<sequence>MADYSGTDFDTLIRYVFCGRPGALDTTADEWRKVMESLAEVRTTLDDRLKALRPHWRGGDADAHGQAMTDLSGFAAELSEDAADVRRGAQRAAAALRTAQEAATPLREQVEAETDPVKREKLKKRLQPQLAAIMQALADAYRDVMDTWWHDPAAAPDNLPDDGAAEDPDFDATLPVAEAPRDSRPVSPYSDGPPSWDGYTGDAGAPQYTGGTGVTAPGGGLASAGSSTATASAPAATAGLAGATAGVGGQPHTPPPVAGLAGAGASGGWGPAGAGAAARSGGDRSGRGGLFPATGGGAAHDEEEGDETWLTEDQVTWTATDAAPTVIGSTEWR</sequence>
<feature type="region of interest" description="Disordered" evidence="1">
    <location>
        <begin position="175"/>
        <end position="214"/>
    </location>
</feature>
<reference evidence="2 3" key="1">
    <citation type="journal article" date="2013" name="Stand. Genomic Sci.">
        <title>Genomic Encyclopedia of Type Strains, Phase I: The one thousand microbial genomes (KMG-I) project.</title>
        <authorList>
            <person name="Kyrpides N.C."/>
            <person name="Woyke T."/>
            <person name="Eisen J.A."/>
            <person name="Garrity G."/>
            <person name="Lilburn T.G."/>
            <person name="Beck B.J."/>
            <person name="Whitman W.B."/>
            <person name="Hugenholtz P."/>
            <person name="Klenk H.P."/>
        </authorList>
    </citation>
    <scope>NUCLEOTIDE SEQUENCE [LARGE SCALE GENOMIC DNA]</scope>
    <source>
        <strain evidence="2 3">DSM 45044</strain>
    </source>
</reference>
<keyword evidence="3" id="KW-1185">Reference proteome</keyword>
<evidence type="ECO:0000256" key="1">
    <source>
        <dbReference type="SAM" id="MobiDB-lite"/>
    </source>
</evidence>
<proteinExistence type="predicted"/>
<organism evidence="2 3">
    <name type="scientific">Stackebrandtia albiflava</name>
    <dbReference type="NCBI Taxonomy" id="406432"/>
    <lineage>
        <taxon>Bacteria</taxon>
        <taxon>Bacillati</taxon>
        <taxon>Actinomycetota</taxon>
        <taxon>Actinomycetes</taxon>
        <taxon>Glycomycetales</taxon>
        <taxon>Glycomycetaceae</taxon>
        <taxon>Stackebrandtia</taxon>
    </lineage>
</organism>
<name>A0A562URW1_9ACTN</name>
<feature type="region of interest" description="Disordered" evidence="1">
    <location>
        <begin position="269"/>
        <end position="307"/>
    </location>
</feature>
<gene>
    <name evidence="2" type="ORF">LX16_4584</name>
</gene>
<dbReference type="RefSeq" id="WP_147142907.1">
    <property type="nucleotide sequence ID" value="NZ_BAABIJ010000004.1"/>
</dbReference>
<evidence type="ECO:0000313" key="2">
    <source>
        <dbReference type="EMBL" id="TWJ08356.1"/>
    </source>
</evidence>
<dbReference type="InterPro" id="IPR036689">
    <property type="entry name" value="ESAT-6-like_sf"/>
</dbReference>
<evidence type="ECO:0000313" key="3">
    <source>
        <dbReference type="Proteomes" id="UP000321617"/>
    </source>
</evidence>
<accession>A0A562URW1</accession>
<dbReference type="Proteomes" id="UP000321617">
    <property type="component" value="Unassembled WGS sequence"/>
</dbReference>
<dbReference type="InterPro" id="IPR038332">
    <property type="entry name" value="PPE_sf"/>
</dbReference>
<dbReference type="SUPFAM" id="SSF140453">
    <property type="entry name" value="EsxAB dimer-like"/>
    <property type="match status" value="1"/>
</dbReference>
<feature type="region of interest" description="Disordered" evidence="1">
    <location>
        <begin position="245"/>
        <end position="264"/>
    </location>
</feature>
<protein>
    <submittedName>
        <fullName evidence="2">PPE family protein</fullName>
    </submittedName>
</protein>